<gene>
    <name evidence="3" type="ORF">VCUG_01538</name>
</gene>
<keyword evidence="2" id="KW-0812">Transmembrane</keyword>
<evidence type="ECO:0000313" key="4">
    <source>
        <dbReference type="Proteomes" id="UP000011081"/>
    </source>
</evidence>
<dbReference type="RefSeq" id="XP_008074555.1">
    <property type="nucleotide sequence ID" value="XM_008076364.1"/>
</dbReference>
<dbReference type="GeneID" id="19879414"/>
<evidence type="ECO:0000256" key="1">
    <source>
        <dbReference type="SAM" id="MobiDB-lite"/>
    </source>
</evidence>
<accession>L2GUH7</accession>
<proteinExistence type="predicted"/>
<dbReference type="InParanoid" id="L2GUH7"/>
<feature type="transmembrane region" description="Helical" evidence="2">
    <location>
        <begin position="83"/>
        <end position="104"/>
    </location>
</feature>
<dbReference type="EMBL" id="GL877427">
    <property type="protein sequence ID" value="ELA47007.1"/>
    <property type="molecule type" value="Genomic_DNA"/>
</dbReference>
<organism evidence="3 4">
    <name type="scientific">Vavraia culicis (isolate floridensis)</name>
    <name type="common">Microsporidian parasite</name>
    <dbReference type="NCBI Taxonomy" id="948595"/>
    <lineage>
        <taxon>Eukaryota</taxon>
        <taxon>Fungi</taxon>
        <taxon>Fungi incertae sedis</taxon>
        <taxon>Microsporidia</taxon>
        <taxon>Pleistophoridae</taxon>
        <taxon>Vavraia</taxon>
    </lineage>
</organism>
<feature type="compositionally biased region" description="Basic residues" evidence="1">
    <location>
        <begin position="144"/>
        <end position="153"/>
    </location>
</feature>
<evidence type="ECO:0000313" key="3">
    <source>
        <dbReference type="EMBL" id="ELA47007.1"/>
    </source>
</evidence>
<dbReference type="AlphaFoldDB" id="L2GUH7"/>
<keyword evidence="4" id="KW-1185">Reference proteome</keyword>
<dbReference type="VEuPathDB" id="MicrosporidiaDB:VCUG_01538"/>
<sequence>MVHILSRIMSNVTDLVSKEKHGNGRDMMNNVVSNVASLVTNASINTFGADDVPLPDIPRFEKFYQTEIIDGDAIIVQHVFNALLAFVIIMFIVIGCCCICYGIIFTSCSSCDPLRKCLCCCMVIFTAEFSRIVANTPPAEYRRKKKKRRKHGSKRELPGSSTTDTFVIMNE</sequence>
<dbReference type="HOGENOM" id="CLU_1564077_0_0_1"/>
<dbReference type="Proteomes" id="UP000011081">
    <property type="component" value="Unassembled WGS sequence"/>
</dbReference>
<name>L2GUH7_VAVCU</name>
<reference evidence="4" key="1">
    <citation type="submission" date="2011-03" db="EMBL/GenBank/DDBJ databases">
        <title>The genome sequence of Vavraia culicis strain floridensis.</title>
        <authorList>
            <consortium name="The Broad Institute Genome Sequencing Platform"/>
            <person name="Cuomo C."/>
            <person name="Becnel J."/>
            <person name="Sanscrainte N."/>
            <person name="Young S.K."/>
            <person name="Zeng Q."/>
            <person name="Gargeya S."/>
            <person name="Fitzgerald M."/>
            <person name="Haas B."/>
            <person name="Abouelleil A."/>
            <person name="Alvarado L."/>
            <person name="Arachchi H.M."/>
            <person name="Berlin A."/>
            <person name="Chapman S.B."/>
            <person name="Gearin G."/>
            <person name="Goldberg J."/>
            <person name="Griggs A."/>
            <person name="Gujja S."/>
            <person name="Hansen M."/>
            <person name="Heiman D."/>
            <person name="Howarth C."/>
            <person name="Larimer J."/>
            <person name="Lui A."/>
            <person name="MacDonald P.J.P."/>
            <person name="McCowen C."/>
            <person name="Montmayeur A."/>
            <person name="Murphy C."/>
            <person name="Neiman D."/>
            <person name="Pearson M."/>
            <person name="Priest M."/>
            <person name="Roberts A."/>
            <person name="Saif S."/>
            <person name="Shea T."/>
            <person name="Sisk P."/>
            <person name="Stolte C."/>
            <person name="Sykes S."/>
            <person name="Wortman J."/>
            <person name="Nusbaum C."/>
            <person name="Birren B."/>
        </authorList>
    </citation>
    <scope>NUCLEOTIDE SEQUENCE [LARGE SCALE GENOMIC DNA]</scope>
    <source>
        <strain evidence="4">floridensis</strain>
    </source>
</reference>
<protein>
    <submittedName>
        <fullName evidence="3">Uncharacterized protein</fullName>
    </submittedName>
</protein>
<keyword evidence="2" id="KW-0472">Membrane</keyword>
<feature type="region of interest" description="Disordered" evidence="1">
    <location>
        <begin position="144"/>
        <end position="164"/>
    </location>
</feature>
<evidence type="ECO:0000256" key="2">
    <source>
        <dbReference type="SAM" id="Phobius"/>
    </source>
</evidence>
<keyword evidence="2" id="KW-1133">Transmembrane helix</keyword>